<evidence type="ECO:0000256" key="12">
    <source>
        <dbReference type="ARBA" id="ARBA00022989"/>
    </source>
</evidence>
<dbReference type="GO" id="GO:0005507">
    <property type="term" value="F:copper ion binding"/>
    <property type="evidence" value="ECO:0007669"/>
    <property type="project" value="InterPro"/>
</dbReference>
<evidence type="ECO:0000256" key="10">
    <source>
        <dbReference type="ARBA" id="ARBA00022967"/>
    </source>
</evidence>
<comment type="catalytic activity">
    <reaction evidence="16">
        <text>4 Fe(II)-[cytochrome c] + O2 + 8 H(+)(in) = 4 Fe(III)-[cytochrome c] + 2 H2O + 4 H(+)(out)</text>
        <dbReference type="Rhea" id="RHEA:11436"/>
        <dbReference type="Rhea" id="RHEA-COMP:10350"/>
        <dbReference type="Rhea" id="RHEA-COMP:14399"/>
        <dbReference type="ChEBI" id="CHEBI:15377"/>
        <dbReference type="ChEBI" id="CHEBI:15378"/>
        <dbReference type="ChEBI" id="CHEBI:15379"/>
        <dbReference type="ChEBI" id="CHEBI:29033"/>
        <dbReference type="ChEBI" id="CHEBI:29034"/>
        <dbReference type="EC" id="7.1.1.9"/>
    </reaction>
    <physiologicalReaction direction="left-to-right" evidence="16">
        <dbReference type="Rhea" id="RHEA:11437"/>
    </physiologicalReaction>
</comment>
<sequence>MAHPSQLGFQDAASPVMEELIHFHDHALMIVFMISTLVLYIIVAVVSTKLTNKHILDSQEIEIIWTILPAIILILIALPSLRILYMMDEINDPYLTVKAIGHQWYWSYEYSDYNNFTFDSYMVPTQDLAPGQFRLLEADHRMVVPFDSPIRVLVTADDVLHSWAVPALGIKMDAVPGRLNQAALVASRPGVYYGQCSEICGANHSFMPIVVEAVPLQHFEDWSSIMLEDA</sequence>
<feature type="transmembrane region" description="Helical" evidence="18">
    <location>
        <begin position="63"/>
        <end position="85"/>
    </location>
</feature>
<dbReference type="PRINTS" id="PR01166">
    <property type="entry name" value="CYCOXIDASEII"/>
</dbReference>
<dbReference type="CDD" id="cd13912">
    <property type="entry name" value="CcO_II_C"/>
    <property type="match status" value="1"/>
</dbReference>
<geneLocation type="mitochondrion" evidence="21"/>
<dbReference type="InterPro" id="IPR011759">
    <property type="entry name" value="Cyt_c_oxidase_su2_TM_dom"/>
</dbReference>
<feature type="transmembrane region" description="Helical" evidence="18">
    <location>
        <begin position="27"/>
        <end position="51"/>
    </location>
</feature>
<dbReference type="Gene3D" id="2.60.40.420">
    <property type="entry name" value="Cupredoxins - blue copper proteins"/>
    <property type="match status" value="1"/>
</dbReference>
<dbReference type="InterPro" id="IPR002429">
    <property type="entry name" value="CcO_II-like_C"/>
</dbReference>
<evidence type="ECO:0000256" key="15">
    <source>
        <dbReference type="ARBA" id="ARBA00023136"/>
    </source>
</evidence>
<evidence type="ECO:0000259" key="19">
    <source>
        <dbReference type="PROSITE" id="PS50857"/>
    </source>
</evidence>
<dbReference type="Pfam" id="PF02790">
    <property type="entry name" value="COX2_TM"/>
    <property type="match status" value="1"/>
</dbReference>
<comment type="subcellular location">
    <subcellularLocation>
        <location evidence="1 17">Mitochondrion inner membrane</location>
        <topology evidence="1 17">Multi-pass membrane protein</topology>
    </subcellularLocation>
</comment>
<dbReference type="FunFam" id="1.10.287.90:FF:000001">
    <property type="entry name" value="Cytochrome c oxidase subunit 2"/>
    <property type="match status" value="1"/>
</dbReference>
<evidence type="ECO:0000256" key="8">
    <source>
        <dbReference type="ARBA" id="ARBA00022792"/>
    </source>
</evidence>
<keyword evidence="6 17" id="KW-0812">Transmembrane</keyword>
<organism evidence="21">
    <name type="scientific">Badis badis</name>
    <dbReference type="NCBI Taxonomy" id="248959"/>
    <lineage>
        <taxon>Eukaryota</taxon>
        <taxon>Metazoa</taxon>
        <taxon>Chordata</taxon>
        <taxon>Craniata</taxon>
        <taxon>Vertebrata</taxon>
        <taxon>Euteleostomi</taxon>
        <taxon>Actinopterygii</taxon>
        <taxon>Neopterygii</taxon>
        <taxon>Teleostei</taxon>
        <taxon>Neoteleostei</taxon>
        <taxon>Acanthomorphata</taxon>
        <taxon>Anabantaria</taxon>
        <taxon>Anabantiformes</taxon>
        <taxon>Nandoidei</taxon>
        <taxon>Badidae</taxon>
        <taxon>Badis</taxon>
    </lineage>
</organism>
<keyword evidence="13 17" id="KW-0186">Copper</keyword>
<dbReference type="FunFam" id="2.60.40.420:FF:000001">
    <property type="entry name" value="Cytochrome c oxidase subunit 2"/>
    <property type="match status" value="1"/>
</dbReference>
<feature type="domain" description="Cytochrome oxidase subunit II transmembrane region profile" evidence="20">
    <location>
        <begin position="1"/>
        <end position="91"/>
    </location>
</feature>
<keyword evidence="12 18" id="KW-1133">Transmembrane helix</keyword>
<dbReference type="InterPro" id="IPR008972">
    <property type="entry name" value="Cupredoxin"/>
</dbReference>
<dbReference type="SUPFAM" id="SSF49503">
    <property type="entry name" value="Cupredoxins"/>
    <property type="match status" value="1"/>
</dbReference>
<evidence type="ECO:0000256" key="2">
    <source>
        <dbReference type="ARBA" id="ARBA00007866"/>
    </source>
</evidence>
<keyword evidence="15 17" id="KW-0472">Membrane</keyword>
<dbReference type="InterPro" id="IPR034210">
    <property type="entry name" value="CcO_II_C"/>
</dbReference>
<dbReference type="Gene3D" id="1.10.287.90">
    <property type="match status" value="1"/>
</dbReference>
<evidence type="ECO:0000256" key="4">
    <source>
        <dbReference type="ARBA" id="ARBA00022448"/>
    </source>
</evidence>
<evidence type="ECO:0000313" key="21">
    <source>
        <dbReference type="EMBL" id="BBU25985.1"/>
    </source>
</evidence>
<dbReference type="PANTHER" id="PTHR22888:SF9">
    <property type="entry name" value="CYTOCHROME C OXIDASE SUBUNIT 2"/>
    <property type="match status" value="1"/>
</dbReference>
<evidence type="ECO:0000256" key="11">
    <source>
        <dbReference type="ARBA" id="ARBA00022982"/>
    </source>
</evidence>
<protein>
    <recommendedName>
        <fullName evidence="3 17">Cytochrome c oxidase subunit 2</fullName>
    </recommendedName>
</protein>
<keyword evidence="10" id="KW-1278">Translocase</keyword>
<evidence type="ECO:0000259" key="20">
    <source>
        <dbReference type="PROSITE" id="PS50999"/>
    </source>
</evidence>
<name>A0A679ELZ7_9TELE</name>
<evidence type="ECO:0000256" key="16">
    <source>
        <dbReference type="ARBA" id="ARBA00049512"/>
    </source>
</evidence>
<keyword evidence="9" id="KW-0460">Magnesium</keyword>
<dbReference type="InterPro" id="IPR014222">
    <property type="entry name" value="Cyt_c_oxidase_su2"/>
</dbReference>
<evidence type="ECO:0000256" key="9">
    <source>
        <dbReference type="ARBA" id="ARBA00022842"/>
    </source>
</evidence>
<dbReference type="SUPFAM" id="SSF81464">
    <property type="entry name" value="Cytochrome c oxidase subunit II-like, transmembrane region"/>
    <property type="match status" value="1"/>
</dbReference>
<dbReference type="PANTHER" id="PTHR22888">
    <property type="entry name" value="CYTOCHROME C OXIDASE, SUBUNIT II"/>
    <property type="match status" value="1"/>
</dbReference>
<gene>
    <name evidence="21" type="primary">COII</name>
</gene>
<evidence type="ECO:0000256" key="7">
    <source>
        <dbReference type="ARBA" id="ARBA00022723"/>
    </source>
</evidence>
<keyword evidence="11 17" id="KW-0249">Electron transport</keyword>
<dbReference type="NCBIfam" id="TIGR02866">
    <property type="entry name" value="CoxB"/>
    <property type="match status" value="1"/>
</dbReference>
<evidence type="ECO:0000256" key="5">
    <source>
        <dbReference type="ARBA" id="ARBA00022660"/>
    </source>
</evidence>
<dbReference type="GO" id="GO:0005743">
    <property type="term" value="C:mitochondrial inner membrane"/>
    <property type="evidence" value="ECO:0007669"/>
    <property type="project" value="UniProtKB-SubCell"/>
</dbReference>
<keyword evidence="14 17" id="KW-0496">Mitochondrion</keyword>
<evidence type="ECO:0000256" key="14">
    <source>
        <dbReference type="ARBA" id="ARBA00023128"/>
    </source>
</evidence>
<dbReference type="GO" id="GO:0016491">
    <property type="term" value="F:oxidoreductase activity"/>
    <property type="evidence" value="ECO:0007669"/>
    <property type="project" value="InterPro"/>
</dbReference>
<evidence type="ECO:0000256" key="6">
    <source>
        <dbReference type="ARBA" id="ARBA00022692"/>
    </source>
</evidence>
<evidence type="ECO:0000256" key="1">
    <source>
        <dbReference type="ARBA" id="ARBA00004448"/>
    </source>
</evidence>
<reference evidence="21" key="1">
    <citation type="submission" date="2004-04" db="EMBL/GenBank/DDBJ databases">
        <title>The ray-finned fish phylogeny.</title>
        <authorList>
            <person name="Miya M."/>
        </authorList>
    </citation>
    <scope>NUCLEOTIDE SEQUENCE</scope>
</reference>
<evidence type="ECO:0000256" key="3">
    <source>
        <dbReference type="ARBA" id="ARBA00015946"/>
    </source>
</evidence>
<comment type="function">
    <text evidence="17">Component of the cytochrome c oxidase, the last enzyme in the mitochondrial electron transport chain which drives oxidative phosphorylation. The respiratory chain contains 3 multisubunit complexes succinate dehydrogenase (complex II, CII), ubiquinol-cytochrome c oxidoreductase (cytochrome b-c1 complex, complex III, CIII) and cytochrome c oxidase (complex IV, CIV), that cooperate to transfer electrons derived from NADH and succinate to molecular oxygen, creating an electrochemical gradient over the inner membrane that drives transmembrane transport and the ATP synthase. Cytochrome c oxidase is the component of the respiratory chain that catalyzes the reduction of oxygen to water. Electrons originating from reduced cytochrome c in the intermembrane space (IMS) are transferred via the dinuclear copper A center (CU(A)) of subunit 2 and heme A of subunit 1 to the active site in subunit 1, a binuclear center (BNC) formed by heme A3 and copper B (CU(B)). The BNC reduces molecular oxygen to 2 water molecules using 4 electrons from cytochrome c in the IMS and 4 protons from the mitochondrial matrix.</text>
</comment>
<dbReference type="InterPro" id="IPR036257">
    <property type="entry name" value="Cyt_c_oxidase_su2_TM_sf"/>
</dbReference>
<keyword evidence="8 17" id="KW-0999">Mitochondrion inner membrane</keyword>
<feature type="domain" description="Cytochrome oxidase subunit II copper A binding" evidence="19">
    <location>
        <begin position="92"/>
        <end position="225"/>
    </location>
</feature>
<proteinExistence type="inferred from homology"/>
<keyword evidence="7 17" id="KW-0479">Metal-binding</keyword>
<dbReference type="PROSITE" id="PS50857">
    <property type="entry name" value="COX2_CUA"/>
    <property type="match status" value="1"/>
</dbReference>
<keyword evidence="5 17" id="KW-0679">Respiratory chain</keyword>
<evidence type="ECO:0000256" key="13">
    <source>
        <dbReference type="ARBA" id="ARBA00023008"/>
    </source>
</evidence>
<dbReference type="GO" id="GO:0042773">
    <property type="term" value="P:ATP synthesis coupled electron transport"/>
    <property type="evidence" value="ECO:0007669"/>
    <property type="project" value="TreeGrafter"/>
</dbReference>
<dbReference type="PROSITE" id="PS00078">
    <property type="entry name" value="COX2"/>
    <property type="match status" value="1"/>
</dbReference>
<dbReference type="InterPro" id="IPR045187">
    <property type="entry name" value="CcO_II"/>
</dbReference>
<keyword evidence="4 17" id="KW-0813">Transport</keyword>
<comment type="similarity">
    <text evidence="2 17">Belongs to the cytochrome c oxidase subunit 2 family.</text>
</comment>
<dbReference type="EMBL" id="AP006808">
    <property type="protein sequence ID" value="BBU25985.1"/>
    <property type="molecule type" value="Genomic_DNA"/>
</dbReference>
<dbReference type="AlphaFoldDB" id="A0A679ELZ7"/>
<dbReference type="InterPro" id="IPR001505">
    <property type="entry name" value="Copper_CuA"/>
</dbReference>
<evidence type="ECO:0000256" key="17">
    <source>
        <dbReference type="RuleBase" id="RU000457"/>
    </source>
</evidence>
<accession>A0A679ELZ7</accession>
<dbReference type="GO" id="GO:0004129">
    <property type="term" value="F:cytochrome-c oxidase activity"/>
    <property type="evidence" value="ECO:0007669"/>
    <property type="project" value="UniProtKB-EC"/>
</dbReference>
<dbReference type="PROSITE" id="PS50999">
    <property type="entry name" value="COX2_TM"/>
    <property type="match status" value="1"/>
</dbReference>
<comment type="cofactor">
    <cofactor evidence="17">
        <name>Cu cation</name>
        <dbReference type="ChEBI" id="CHEBI:23378"/>
    </cofactor>
    <text evidence="17">Binds a copper A center.</text>
</comment>
<evidence type="ECO:0000256" key="18">
    <source>
        <dbReference type="SAM" id="Phobius"/>
    </source>
</evidence>
<dbReference type="Pfam" id="PF00116">
    <property type="entry name" value="COX2"/>
    <property type="match status" value="1"/>
</dbReference>